<dbReference type="InterPro" id="IPR001576">
    <property type="entry name" value="Phosphoglycerate_kinase"/>
</dbReference>
<evidence type="ECO:0000256" key="8">
    <source>
        <dbReference type="ARBA" id="ARBA00022679"/>
    </source>
</evidence>
<dbReference type="Gene3D" id="3.40.50.1260">
    <property type="entry name" value="Phosphoglycerate kinase, N-terminal domain"/>
    <property type="match status" value="2"/>
</dbReference>
<dbReference type="GO" id="GO:0006094">
    <property type="term" value="P:gluconeogenesis"/>
    <property type="evidence" value="ECO:0007669"/>
    <property type="project" value="TreeGrafter"/>
</dbReference>
<feature type="binding site" evidence="12">
    <location>
        <position position="58"/>
    </location>
    <ligand>
        <name>substrate</name>
    </ligand>
</feature>
<dbReference type="PROSITE" id="PS00111">
    <property type="entry name" value="PGLYCERATE_KINASE"/>
    <property type="match status" value="1"/>
</dbReference>
<proteinExistence type="inferred from homology"/>
<keyword evidence="9 12" id="KW-0547">Nucleotide-binding</keyword>
<evidence type="ECO:0000256" key="2">
    <source>
        <dbReference type="ARBA" id="ARBA00004496"/>
    </source>
</evidence>
<evidence type="ECO:0000313" key="17">
    <source>
        <dbReference type="Proteomes" id="UP000189628"/>
    </source>
</evidence>
<comment type="subunit">
    <text evidence="5 12">Monomer.</text>
</comment>
<dbReference type="PANTHER" id="PTHR11406:SF23">
    <property type="entry name" value="PHOSPHOGLYCERATE KINASE 1, CHLOROPLASTIC-RELATED"/>
    <property type="match status" value="1"/>
</dbReference>
<gene>
    <name evidence="12" type="primary">pgk</name>
    <name evidence="16" type="ORF">B0B51_06580</name>
</gene>
<evidence type="ECO:0000256" key="7">
    <source>
        <dbReference type="ARBA" id="ARBA00022490"/>
    </source>
</evidence>
<dbReference type="EC" id="2.7.2.3" evidence="6 12"/>
<evidence type="ECO:0000313" key="16">
    <source>
        <dbReference type="EMBL" id="AQW29689.1"/>
    </source>
</evidence>
<name>A0A1U9VG74_9RALS</name>
<dbReference type="InterPro" id="IPR015911">
    <property type="entry name" value="Phosphoglycerate_kinase_CS"/>
</dbReference>
<keyword evidence="11 12" id="KW-0067">ATP-binding</keyword>
<comment type="caution">
    <text evidence="12">Lacks conserved residue(s) required for the propagation of feature annotation.</text>
</comment>
<evidence type="ECO:0000256" key="14">
    <source>
        <dbReference type="PIRSR" id="PIRSR000724-2"/>
    </source>
</evidence>
<dbReference type="SUPFAM" id="SSF53748">
    <property type="entry name" value="Phosphoglycerate kinase"/>
    <property type="match status" value="1"/>
</dbReference>
<evidence type="ECO:0000256" key="9">
    <source>
        <dbReference type="ARBA" id="ARBA00022741"/>
    </source>
</evidence>
<reference evidence="16 17" key="1">
    <citation type="submission" date="2017-02" db="EMBL/GenBank/DDBJ databases">
        <title>Blood Disease Bacterium A2-HR MARDI.</title>
        <authorList>
            <person name="Badrun R."/>
            <person name="Abu Bakar N."/>
            <person name="Laboh R."/>
        </authorList>
    </citation>
    <scope>NUCLEOTIDE SEQUENCE [LARGE SCALE GENOMIC DNA]</scope>
    <source>
        <strain evidence="16 17">A2-HR MARDI</strain>
    </source>
</reference>
<feature type="binding site" evidence="13">
    <location>
        <position position="168"/>
    </location>
    <ligand>
        <name>(2R)-3-phosphoglycerate</name>
        <dbReference type="ChEBI" id="CHEBI:58272"/>
    </ligand>
</feature>
<feature type="binding site" evidence="13">
    <location>
        <position position="58"/>
    </location>
    <ligand>
        <name>(2R)-3-phosphoglycerate</name>
        <dbReference type="ChEBI" id="CHEBI:58272"/>
    </ligand>
</feature>
<sequence length="419" mass="43517">MASGKIAVFRDFSAAAMPHVLRLTDLISEGKLAGKRVFIRADLNVPQDDAGNITEDTRIRASVPAIRAALDAGAAVMVTSHLGRPTEGEFKPEDSLAPVAERLSELLGLEVKLVQNWVDGVDVAPGQVVLLENCRVNKGEKKNSDELAQKMAKLCDVYVNDAFGTAHRAEATTHGIAKFAPVACAGPLLGAELDALGKALGQPARPLVAIVAGSKVSTKLTILKSLADKVDNLIVGGGIANTFMLAAGLKIGKSLAEPDLVGDAKTIIELMAARGASVPIPVDVVCAKEFSATAQATVKDVKDVTDDDMILDIGPKTAAQLADQLKAAGTIVWNGPVGVFEFDQFGNGTKVLAEAIAASSGFSIAGGGDTLAAIAKYSIADRVGYISTGGGAFLEFLEGKTLPAVEILEQRAQRQEALA</sequence>
<dbReference type="Pfam" id="PF00162">
    <property type="entry name" value="PGK"/>
    <property type="match status" value="1"/>
</dbReference>
<evidence type="ECO:0000256" key="5">
    <source>
        <dbReference type="ARBA" id="ARBA00011245"/>
    </source>
</evidence>
<feature type="binding site" evidence="12">
    <location>
        <position position="135"/>
    </location>
    <ligand>
        <name>substrate</name>
    </ligand>
</feature>
<dbReference type="PRINTS" id="PR00477">
    <property type="entry name" value="PHGLYCKINASE"/>
</dbReference>
<dbReference type="GO" id="GO:0004618">
    <property type="term" value="F:phosphoglycerate kinase activity"/>
    <property type="evidence" value="ECO:0007669"/>
    <property type="project" value="UniProtKB-UniRule"/>
</dbReference>
<dbReference type="GO" id="GO:0005524">
    <property type="term" value="F:ATP binding"/>
    <property type="evidence" value="ECO:0007669"/>
    <property type="project" value="UniProtKB-KW"/>
</dbReference>
<evidence type="ECO:0000256" key="12">
    <source>
        <dbReference type="HAMAP-Rule" id="MF_00145"/>
    </source>
</evidence>
<feature type="binding site" evidence="12">
    <location>
        <position position="168"/>
    </location>
    <ligand>
        <name>substrate</name>
    </ligand>
</feature>
<evidence type="ECO:0000256" key="11">
    <source>
        <dbReference type="ARBA" id="ARBA00022840"/>
    </source>
</evidence>
<comment type="pathway">
    <text evidence="12">Carbohydrate degradation; glycolysis; pyruvate from D-glyceraldehyde 3-phosphate: step 2/5.</text>
</comment>
<evidence type="ECO:0000256" key="3">
    <source>
        <dbReference type="ARBA" id="ARBA00005215"/>
    </source>
</evidence>
<comment type="similarity">
    <text evidence="4 12 15">Belongs to the phosphoglycerate kinase family.</text>
</comment>
<accession>A0A1U9VG74</accession>
<dbReference type="AlphaFoldDB" id="A0A1U9VG74"/>
<dbReference type="FunFam" id="3.40.50.1260:FF:000002">
    <property type="entry name" value="Phosphoglycerate kinase"/>
    <property type="match status" value="1"/>
</dbReference>
<comment type="catalytic activity">
    <reaction evidence="1 12 15">
        <text>(2R)-3-phosphoglycerate + ATP = (2R)-3-phospho-glyceroyl phosphate + ADP</text>
        <dbReference type="Rhea" id="RHEA:14801"/>
        <dbReference type="ChEBI" id="CHEBI:30616"/>
        <dbReference type="ChEBI" id="CHEBI:57604"/>
        <dbReference type="ChEBI" id="CHEBI:58272"/>
        <dbReference type="ChEBI" id="CHEBI:456216"/>
        <dbReference type="EC" id="2.7.2.3"/>
    </reaction>
</comment>
<feature type="binding site" evidence="12 13">
    <location>
        <begin position="81"/>
        <end position="84"/>
    </location>
    <ligand>
        <name>substrate</name>
    </ligand>
</feature>
<dbReference type="InterPro" id="IPR036043">
    <property type="entry name" value="Phosphoglycerate_kinase_sf"/>
</dbReference>
<dbReference type="EMBL" id="CP019911">
    <property type="protein sequence ID" value="AQW29689.1"/>
    <property type="molecule type" value="Genomic_DNA"/>
</dbReference>
<dbReference type="HAMAP" id="MF_00145">
    <property type="entry name" value="Phosphoglyc_kinase"/>
    <property type="match status" value="1"/>
</dbReference>
<dbReference type="InterPro" id="IPR015824">
    <property type="entry name" value="Phosphoglycerate_kinase_N"/>
</dbReference>
<evidence type="ECO:0000256" key="13">
    <source>
        <dbReference type="PIRSR" id="PIRSR000724-1"/>
    </source>
</evidence>
<dbReference type="PIRSF" id="PIRSF000724">
    <property type="entry name" value="Pgk"/>
    <property type="match status" value="1"/>
</dbReference>
<feature type="binding site" evidence="12 14">
    <location>
        <position position="341"/>
    </location>
    <ligand>
        <name>ATP</name>
        <dbReference type="ChEBI" id="CHEBI:30616"/>
    </ligand>
</feature>
<feature type="binding site" evidence="13">
    <location>
        <position position="135"/>
    </location>
    <ligand>
        <name>(2R)-3-phosphoglycerate</name>
        <dbReference type="ChEBI" id="CHEBI:58272"/>
    </ligand>
</feature>
<keyword evidence="8 12" id="KW-0808">Transferase</keyword>
<evidence type="ECO:0000256" key="10">
    <source>
        <dbReference type="ARBA" id="ARBA00022777"/>
    </source>
</evidence>
<comment type="pathway">
    <text evidence="3">Carbohydrate biosynthesis; Calvin cycle.</text>
</comment>
<dbReference type="PANTHER" id="PTHR11406">
    <property type="entry name" value="PHOSPHOGLYCERATE KINASE"/>
    <property type="match status" value="1"/>
</dbReference>
<feature type="binding site" evidence="12 14">
    <location>
        <position position="219"/>
    </location>
    <ligand>
        <name>ATP</name>
        <dbReference type="ChEBI" id="CHEBI:30616"/>
    </ligand>
</feature>
<feature type="binding site" evidence="12 13">
    <location>
        <begin position="42"/>
        <end position="44"/>
    </location>
    <ligand>
        <name>substrate</name>
    </ligand>
</feature>
<keyword evidence="7 12" id="KW-0963">Cytoplasm</keyword>
<keyword evidence="10 12" id="KW-0418">Kinase</keyword>
<comment type="subcellular location">
    <subcellularLocation>
        <location evidence="2 12">Cytoplasm</location>
    </subcellularLocation>
</comment>
<dbReference type="UniPathway" id="UPA00109">
    <property type="reaction ID" value="UER00185"/>
</dbReference>
<evidence type="ECO:0000256" key="1">
    <source>
        <dbReference type="ARBA" id="ARBA00000642"/>
    </source>
</evidence>
<keyword evidence="12" id="KW-0324">Glycolysis</keyword>
<dbReference type="Proteomes" id="UP000189628">
    <property type="component" value="Chromosome"/>
</dbReference>
<feature type="binding site" evidence="12 14">
    <location>
        <begin position="367"/>
        <end position="370"/>
    </location>
    <ligand>
        <name>ATP</name>
        <dbReference type="ChEBI" id="CHEBI:30616"/>
    </ligand>
</feature>
<protein>
    <recommendedName>
        <fullName evidence="6 12">Phosphoglycerate kinase</fullName>
        <ecNumber evidence="6 12">2.7.2.3</ecNumber>
    </recommendedName>
</protein>
<organism evidence="16 17">
    <name type="scientific">blood disease bacterium A2-HR MARDI</name>
    <dbReference type="NCBI Taxonomy" id="1944648"/>
    <lineage>
        <taxon>Bacteria</taxon>
        <taxon>Pseudomonadati</taxon>
        <taxon>Pseudomonadota</taxon>
        <taxon>Betaproteobacteria</taxon>
        <taxon>Burkholderiales</taxon>
        <taxon>Burkholderiaceae</taxon>
        <taxon>Ralstonia</taxon>
        <taxon>Ralstonia solanacearum species complex</taxon>
    </lineage>
</organism>
<dbReference type="FunFam" id="3.40.50.1260:FF:000001">
    <property type="entry name" value="Phosphoglycerate kinase"/>
    <property type="match status" value="1"/>
</dbReference>
<dbReference type="GO" id="GO:0043531">
    <property type="term" value="F:ADP binding"/>
    <property type="evidence" value="ECO:0007669"/>
    <property type="project" value="TreeGrafter"/>
</dbReference>
<evidence type="ECO:0000256" key="15">
    <source>
        <dbReference type="RuleBase" id="RU000532"/>
    </source>
</evidence>
<evidence type="ECO:0000256" key="4">
    <source>
        <dbReference type="ARBA" id="ARBA00008982"/>
    </source>
</evidence>
<dbReference type="GO" id="GO:0006096">
    <property type="term" value="P:glycolytic process"/>
    <property type="evidence" value="ECO:0007669"/>
    <property type="project" value="UniProtKB-UniRule"/>
</dbReference>
<evidence type="ECO:0000256" key="6">
    <source>
        <dbReference type="ARBA" id="ARBA00013061"/>
    </source>
</evidence>
<dbReference type="GO" id="GO:0005829">
    <property type="term" value="C:cytosol"/>
    <property type="evidence" value="ECO:0007669"/>
    <property type="project" value="TreeGrafter"/>
</dbReference>